<dbReference type="PANTHER" id="PTHR36842">
    <property type="entry name" value="PROTEIN TOLB HOMOLOG"/>
    <property type="match status" value="1"/>
</dbReference>
<comment type="similarity">
    <text evidence="1">Belongs to the TolB family.</text>
</comment>
<name>A0A5C1A7X0_9BACT</name>
<proteinExistence type="inferred from homology"/>
<gene>
    <name evidence="3" type="ORF">PX52LOC_02206</name>
</gene>
<dbReference type="OrthoDB" id="626010at2"/>
<dbReference type="InterPro" id="IPR011042">
    <property type="entry name" value="6-blade_b-propeller_TolB-like"/>
</dbReference>
<evidence type="ECO:0000256" key="1">
    <source>
        <dbReference type="ARBA" id="ARBA00009820"/>
    </source>
</evidence>
<evidence type="ECO:0000313" key="3">
    <source>
        <dbReference type="EMBL" id="QEL15291.1"/>
    </source>
</evidence>
<dbReference type="InterPro" id="IPR011659">
    <property type="entry name" value="WD40"/>
</dbReference>
<dbReference type="Pfam" id="PF07676">
    <property type="entry name" value="PD40"/>
    <property type="match status" value="2"/>
</dbReference>
<evidence type="ECO:0000256" key="2">
    <source>
        <dbReference type="SAM" id="MobiDB-lite"/>
    </source>
</evidence>
<accession>A0A5C1A7X0</accession>
<protein>
    <submittedName>
        <fullName evidence="3">Uncharacterized protein</fullName>
    </submittedName>
</protein>
<dbReference type="RefSeq" id="WP_149110117.1">
    <property type="nucleotide sequence ID" value="NZ_CP042425.1"/>
</dbReference>
<dbReference type="PANTHER" id="PTHR36842:SF1">
    <property type="entry name" value="PROTEIN TOLB"/>
    <property type="match status" value="1"/>
</dbReference>
<feature type="region of interest" description="Disordered" evidence="2">
    <location>
        <begin position="257"/>
        <end position="276"/>
    </location>
</feature>
<dbReference type="SUPFAM" id="SSF82171">
    <property type="entry name" value="DPP6 N-terminal domain-like"/>
    <property type="match status" value="1"/>
</dbReference>
<organism evidence="3 4">
    <name type="scientific">Limnoglobus roseus</name>
    <dbReference type="NCBI Taxonomy" id="2598579"/>
    <lineage>
        <taxon>Bacteria</taxon>
        <taxon>Pseudomonadati</taxon>
        <taxon>Planctomycetota</taxon>
        <taxon>Planctomycetia</taxon>
        <taxon>Gemmatales</taxon>
        <taxon>Gemmataceae</taxon>
        <taxon>Limnoglobus</taxon>
    </lineage>
</organism>
<dbReference type="KEGG" id="lrs:PX52LOC_02206"/>
<dbReference type="Proteomes" id="UP000324974">
    <property type="component" value="Chromosome"/>
</dbReference>
<keyword evidence="4" id="KW-1185">Reference proteome</keyword>
<dbReference type="EMBL" id="CP042425">
    <property type="protein sequence ID" value="QEL15291.1"/>
    <property type="molecule type" value="Genomic_DNA"/>
</dbReference>
<dbReference type="Pfam" id="PF12566">
    <property type="entry name" value="DUF3748"/>
    <property type="match status" value="1"/>
</dbReference>
<reference evidence="4" key="1">
    <citation type="submission" date="2019-08" db="EMBL/GenBank/DDBJ databases">
        <title>Limnoglobus roseus gen. nov., sp. nov., a novel freshwater planctomycete with a giant genome from the family Gemmataceae.</title>
        <authorList>
            <person name="Kulichevskaya I.S."/>
            <person name="Naumoff D.G."/>
            <person name="Miroshnikov K."/>
            <person name="Ivanova A."/>
            <person name="Philippov D.A."/>
            <person name="Hakobyan A."/>
            <person name="Rijpstra I.C."/>
            <person name="Sinninghe Damste J.S."/>
            <person name="Liesack W."/>
            <person name="Dedysh S.N."/>
        </authorList>
    </citation>
    <scope>NUCLEOTIDE SEQUENCE [LARGE SCALE GENOMIC DNA]</scope>
    <source>
        <strain evidence="4">PX52</strain>
    </source>
</reference>
<dbReference type="InterPro" id="IPR022223">
    <property type="entry name" value="DUF3748"/>
</dbReference>
<evidence type="ECO:0000313" key="4">
    <source>
        <dbReference type="Proteomes" id="UP000324974"/>
    </source>
</evidence>
<dbReference type="Gene3D" id="2.120.10.30">
    <property type="entry name" value="TolB, C-terminal domain"/>
    <property type="match status" value="2"/>
</dbReference>
<dbReference type="AlphaFoldDB" id="A0A5C1A7X0"/>
<sequence length="417" mass="45226">MSEQQLTTGPGGRILTNVGVWSPDGKWIVYDTRSDAAGETFDGTRIEAVHVETREIRTLYESKHGANCGVATWHPKEPKVVFILGPENPTADWKYGASRRQGVIVDASKPGVAVNLDARDLVPPFTPGALRGGSHVHVFSPDGERVSFTYEDQYLTKFATETADHDANLRNVGVSVPAGVVKVNRGHPRNHDGGYFSVLITKTTANPKPGSDEIAKAFEEGWIGNRSLAFQGHVVAEKGETISELFVVDLPADLRVPGDGPLQGTETRRPFPPKGTTQRRLTFTAKRKHPGLQGPRHWLRSSPDGSRIAFLMKDDNGVPQLWTIPPTGGEPTQVTRLEAGIASAFTWNPKGGEIAFVTADRVAVADVRTGVVRFVTDGGLSPIRPEACVFSPDGSRVAFVRRAKDENQICMAEVAKP</sequence>